<name>X1TPZ3_9ZZZZ</name>
<dbReference type="PROSITE" id="PS50093">
    <property type="entry name" value="PKD"/>
    <property type="match status" value="1"/>
</dbReference>
<dbReference type="AlphaFoldDB" id="X1TPZ3"/>
<dbReference type="SUPFAM" id="SSF49299">
    <property type="entry name" value="PKD domain"/>
    <property type="match status" value="1"/>
</dbReference>
<dbReference type="Gene3D" id="2.60.40.10">
    <property type="entry name" value="Immunoglobulins"/>
    <property type="match status" value="1"/>
</dbReference>
<feature type="domain" description="PKD" evidence="1">
    <location>
        <begin position="202"/>
        <end position="251"/>
    </location>
</feature>
<dbReference type="InterPro" id="IPR022409">
    <property type="entry name" value="PKD/Chitinase_dom"/>
</dbReference>
<feature type="non-terminal residue" evidence="2">
    <location>
        <position position="261"/>
    </location>
</feature>
<dbReference type="EMBL" id="BARW01010921">
    <property type="protein sequence ID" value="GAI82099.1"/>
    <property type="molecule type" value="Genomic_DNA"/>
</dbReference>
<dbReference type="InterPro" id="IPR035986">
    <property type="entry name" value="PKD_dom_sf"/>
</dbReference>
<dbReference type="SMART" id="SM00089">
    <property type="entry name" value="PKD"/>
    <property type="match status" value="1"/>
</dbReference>
<dbReference type="Gene3D" id="2.60.40.1190">
    <property type="match status" value="1"/>
</dbReference>
<dbReference type="CDD" id="cd00146">
    <property type="entry name" value="PKD"/>
    <property type="match status" value="1"/>
</dbReference>
<sequence length="261" mass="30124">RLYFLYEAYDDYWNMTPHRGDIFEVAIDADLSGGNYYQNPQRDGWADNHFNHKGVHAQNYHIFTPPGDGRDWCMIMGCQPWIKEFPWANAAYHHTFKEGEGGNLTLECWITPFDYAPYDGPSQAVVSDLKENTIIGLSWAILDYDENSDKDEGFWNLSHNTTMDTYGSMLCAFRLMPIESFLLKPLEAQWSFTVLDMTHRLVAFKDLSRGNITSWLWDFGDSTISTKQNPIHQYNETGEFVVILTVDGPEGKARHIKVRDV</sequence>
<organism evidence="2">
    <name type="scientific">marine sediment metagenome</name>
    <dbReference type="NCBI Taxonomy" id="412755"/>
    <lineage>
        <taxon>unclassified sequences</taxon>
        <taxon>metagenomes</taxon>
        <taxon>ecological metagenomes</taxon>
    </lineage>
</organism>
<proteinExistence type="predicted"/>
<accession>X1TPZ3</accession>
<dbReference type="Pfam" id="PF18911">
    <property type="entry name" value="PKD_4"/>
    <property type="match status" value="1"/>
</dbReference>
<comment type="caution">
    <text evidence="2">The sequence shown here is derived from an EMBL/GenBank/DDBJ whole genome shotgun (WGS) entry which is preliminary data.</text>
</comment>
<gene>
    <name evidence="2" type="ORF">S12H4_21282</name>
</gene>
<feature type="non-terminal residue" evidence="2">
    <location>
        <position position="1"/>
    </location>
</feature>
<dbReference type="InterPro" id="IPR000601">
    <property type="entry name" value="PKD_dom"/>
</dbReference>
<dbReference type="InterPro" id="IPR013783">
    <property type="entry name" value="Ig-like_fold"/>
</dbReference>
<evidence type="ECO:0000259" key="1">
    <source>
        <dbReference type="PROSITE" id="PS50093"/>
    </source>
</evidence>
<reference evidence="2" key="1">
    <citation type="journal article" date="2014" name="Front. Microbiol.">
        <title>High frequency of phylogenetically diverse reductive dehalogenase-homologous genes in deep subseafloor sedimentary metagenomes.</title>
        <authorList>
            <person name="Kawai M."/>
            <person name="Futagami T."/>
            <person name="Toyoda A."/>
            <person name="Takaki Y."/>
            <person name="Nishi S."/>
            <person name="Hori S."/>
            <person name="Arai W."/>
            <person name="Tsubouchi T."/>
            <person name="Morono Y."/>
            <person name="Uchiyama I."/>
            <person name="Ito T."/>
            <person name="Fujiyama A."/>
            <person name="Inagaki F."/>
            <person name="Takami H."/>
        </authorList>
    </citation>
    <scope>NUCLEOTIDE SEQUENCE</scope>
    <source>
        <strain evidence="2">Expedition CK06-06</strain>
    </source>
</reference>
<evidence type="ECO:0000313" key="2">
    <source>
        <dbReference type="EMBL" id="GAI82099.1"/>
    </source>
</evidence>
<protein>
    <recommendedName>
        <fullName evidence="1">PKD domain-containing protein</fullName>
    </recommendedName>
</protein>